<evidence type="ECO:0000259" key="2">
    <source>
        <dbReference type="Pfam" id="PF07484"/>
    </source>
</evidence>
<dbReference type="InterPro" id="IPR011083">
    <property type="entry name" value="Phage_tail_collar_dom"/>
</dbReference>
<dbReference type="Pfam" id="PF07484">
    <property type="entry name" value="Collar"/>
    <property type="match status" value="1"/>
</dbReference>
<protein>
    <submittedName>
        <fullName evidence="3">Phage tail protein</fullName>
    </submittedName>
</protein>
<dbReference type="SUPFAM" id="SSF88874">
    <property type="entry name" value="Receptor-binding domain of short tail fibre protein gp12"/>
    <property type="match status" value="1"/>
</dbReference>
<dbReference type="Proteomes" id="UP000197446">
    <property type="component" value="Unassembled WGS sequence"/>
</dbReference>
<proteinExistence type="predicted"/>
<dbReference type="AlphaFoldDB" id="A0A254N9G6"/>
<dbReference type="EMBL" id="NISI01000002">
    <property type="protein sequence ID" value="OWR04669.1"/>
    <property type="molecule type" value="Genomic_DNA"/>
</dbReference>
<dbReference type="RefSeq" id="WP_088482803.1">
    <property type="nucleotide sequence ID" value="NZ_JBCNLH010000005.1"/>
</dbReference>
<evidence type="ECO:0000256" key="1">
    <source>
        <dbReference type="SAM" id="MobiDB-lite"/>
    </source>
</evidence>
<feature type="region of interest" description="Disordered" evidence="1">
    <location>
        <begin position="99"/>
        <end position="127"/>
    </location>
</feature>
<evidence type="ECO:0000313" key="4">
    <source>
        <dbReference type="Proteomes" id="UP000197446"/>
    </source>
</evidence>
<keyword evidence="4" id="KW-1185">Reference proteome</keyword>
<feature type="domain" description="Phage tail collar" evidence="2">
    <location>
        <begin position="7"/>
        <end position="63"/>
    </location>
</feature>
<dbReference type="InterPro" id="IPR037053">
    <property type="entry name" value="Phage_tail_collar_dom_sf"/>
</dbReference>
<dbReference type="Gene3D" id="3.90.1340.10">
    <property type="entry name" value="Phage tail collar domain"/>
    <property type="match status" value="1"/>
</dbReference>
<dbReference type="OrthoDB" id="9810174at2"/>
<comment type="caution">
    <text evidence="3">The sequence shown here is derived from an EMBL/GenBank/DDBJ whole genome shotgun (WGS) entry which is preliminary data.</text>
</comment>
<organism evidence="3 4">
    <name type="scientific">Roseateles puraquae</name>
    <dbReference type="NCBI Taxonomy" id="431059"/>
    <lineage>
        <taxon>Bacteria</taxon>
        <taxon>Pseudomonadati</taxon>
        <taxon>Pseudomonadota</taxon>
        <taxon>Betaproteobacteria</taxon>
        <taxon>Burkholderiales</taxon>
        <taxon>Sphaerotilaceae</taxon>
        <taxon>Roseateles</taxon>
    </lineage>
</organism>
<gene>
    <name evidence="3" type="ORF">CDO81_08810</name>
</gene>
<reference evidence="3 4" key="1">
    <citation type="journal article" date="2007" name="Int. J. Syst. Evol. Microbiol.">
        <title>Description of Pelomonas aquatica sp. nov. and Pelomonas puraquae sp. nov., isolated from industrial and haemodialysis water.</title>
        <authorList>
            <person name="Gomila M."/>
            <person name="Bowien B."/>
            <person name="Falsen E."/>
            <person name="Moore E.R."/>
            <person name="Lalucat J."/>
        </authorList>
    </citation>
    <scope>NUCLEOTIDE SEQUENCE [LARGE SCALE GENOMIC DNA]</scope>
    <source>
        <strain evidence="3 4">CCUG 52769</strain>
    </source>
</reference>
<accession>A0A254N9G6</accession>
<name>A0A254N9G6_9BURK</name>
<sequence>MSDPYLGELRLMSFATPPKGWALCNGQTLQIAQNQALFSLLGTTYGGNGQTTFMLPDLRGRTPLHPDSTLPAGTPGGQEAVTLSAQQMPAHNHGLNASSEFADSNSPAGALPATKGRGGIDRYAPADNSASMDTSAIALNAGGQGHANMQPFQTLSWAIALVGVFPSRD</sequence>
<evidence type="ECO:0000313" key="3">
    <source>
        <dbReference type="EMBL" id="OWR04669.1"/>
    </source>
</evidence>